<gene>
    <name evidence="1" type="ordered locus">Cycma_0240</name>
</gene>
<dbReference type="HOGENOM" id="CLU_743396_0_0_10"/>
<dbReference type="EMBL" id="CP002955">
    <property type="protein sequence ID" value="AEL24022.1"/>
    <property type="molecule type" value="Genomic_DNA"/>
</dbReference>
<dbReference type="Gene3D" id="3.40.50.300">
    <property type="entry name" value="P-loop containing nucleotide triphosphate hydrolases"/>
    <property type="match status" value="1"/>
</dbReference>
<reference evidence="2" key="1">
    <citation type="submission" date="2011-07" db="EMBL/GenBank/DDBJ databases">
        <title>The complete genome of Cyclobacterium marinum DSM 745.</title>
        <authorList>
            <person name="Lucas S."/>
            <person name="Han J."/>
            <person name="Lapidus A."/>
            <person name="Bruce D."/>
            <person name="Goodwin L."/>
            <person name="Pitluck S."/>
            <person name="Peters L."/>
            <person name="Kyrpides N."/>
            <person name="Mavromatis K."/>
            <person name="Ivanova N."/>
            <person name="Ovchinnikova G."/>
            <person name="Chertkov O."/>
            <person name="Detter J.C."/>
            <person name="Tapia R."/>
            <person name="Han C."/>
            <person name="Land M."/>
            <person name="Hauser L."/>
            <person name="Markowitz V."/>
            <person name="Cheng J.-F."/>
            <person name="Hugenholtz P."/>
            <person name="Woyke T."/>
            <person name="Wu D."/>
            <person name="Tindall B."/>
            <person name="Schuetze A."/>
            <person name="Brambilla E."/>
            <person name="Klenk H.-P."/>
            <person name="Eisen J.A."/>
        </authorList>
    </citation>
    <scope>NUCLEOTIDE SEQUENCE [LARGE SCALE GENOMIC DNA]</scope>
    <source>
        <strain evidence="2">ATCC 25205 / DSM 745 / LMG 13164 / NCIMB 1802</strain>
    </source>
</reference>
<keyword evidence="2" id="KW-1185">Reference proteome</keyword>
<dbReference type="STRING" id="880070.Cycma_0240"/>
<evidence type="ECO:0000313" key="2">
    <source>
        <dbReference type="Proteomes" id="UP000001635"/>
    </source>
</evidence>
<dbReference type="SUPFAM" id="SSF52540">
    <property type="entry name" value="P-loop containing nucleoside triphosphate hydrolases"/>
    <property type="match status" value="1"/>
</dbReference>
<dbReference type="InterPro" id="IPR027417">
    <property type="entry name" value="P-loop_NTPase"/>
</dbReference>
<dbReference type="AlphaFoldDB" id="G0J381"/>
<dbReference type="KEGG" id="cmr:Cycma_0240"/>
<dbReference type="Proteomes" id="UP000001635">
    <property type="component" value="Chromosome"/>
</dbReference>
<proteinExistence type="predicted"/>
<organism evidence="1 2">
    <name type="scientific">Cyclobacterium marinum (strain ATCC 25205 / DSM 745 / LMG 13164 / NCIMB 1802)</name>
    <name type="common">Flectobacillus marinus</name>
    <dbReference type="NCBI Taxonomy" id="880070"/>
    <lineage>
        <taxon>Bacteria</taxon>
        <taxon>Pseudomonadati</taxon>
        <taxon>Bacteroidota</taxon>
        <taxon>Cytophagia</taxon>
        <taxon>Cytophagales</taxon>
        <taxon>Cyclobacteriaceae</taxon>
        <taxon>Cyclobacterium</taxon>
    </lineage>
</organism>
<protein>
    <submittedName>
        <fullName evidence="1">Uncharacterized protein</fullName>
    </submittedName>
</protein>
<accession>G0J381</accession>
<dbReference type="eggNOG" id="COG4088">
    <property type="taxonomic scope" value="Bacteria"/>
</dbReference>
<evidence type="ECO:0000313" key="1">
    <source>
        <dbReference type="EMBL" id="AEL24022.1"/>
    </source>
</evidence>
<name>G0J381_CYCMS</name>
<sequence>MGSGKSSFCKALLKKTSNYTYICLDDFRKRKFEDVLTESHNPLEFEKEVAIATQNEITKHNKIIYETTGATRFFKDIHYRLTADQHKIFLIEINCPEDVCLERHYNREKQGHFHVVPQYGKGLSPEELIKRYSEKTKWIKPDLVLSSNTYNVDKLVDQFFRKYFPTGPIQSLKEILDDFNYNEALDWFKSNVKGKQFIKEMLSSGEDNFNRLKLKKALHEYLLEIENETEIQDDPKLKELEKTNEATTQLHSKIDPSSPLREEWSPLFKEANFLFIELEHEQDPERKEQMVFKILSLMDQVQELWDKSDFIKEHGHAPNFNSAGIENLSESQKTKRINTLRTYISKARKGKLKAEKIPEWEAEKLELERNLS</sequence>